<feature type="compositionally biased region" description="Polar residues" evidence="1">
    <location>
        <begin position="1"/>
        <end position="16"/>
    </location>
</feature>
<dbReference type="EMBL" id="KQ435794">
    <property type="protein sequence ID" value="KOX73817.1"/>
    <property type="molecule type" value="Genomic_DNA"/>
</dbReference>
<name>A0A0M8ZZ17_9HYME</name>
<gene>
    <name evidence="2" type="ORF">WN51_13895</name>
</gene>
<feature type="region of interest" description="Disordered" evidence="1">
    <location>
        <begin position="95"/>
        <end position="117"/>
    </location>
</feature>
<protein>
    <submittedName>
        <fullName evidence="2">Uncharacterized protein</fullName>
    </submittedName>
</protein>
<sequence>MWTRINQRDPSIQNSSKLKRYQADTTQLPSLAKHQTQPFPVMIIAEKPSKRRAEWQNRSPEDMKIKVARVHSARVLACVITSRNGPKFQRQDAIKDTGSYTPRRTSRQGPRDLGKVASDRLGPLMKTVSGDRFVAVAILRQNGRTEQVKKCSSAEIGNQSENKFILLAQDGEFGRCKIKAFKTLNVPLYSRNGRARTRERKDRKVESFQSSRTSHEKIFPNRHYITKVVMGEERGSLAFFKCRKRLRHRRSSLELDEIVHPGAIEQSSMSIVDLPEEVQYTRKTFPEKIVAVAGDGDGDGEFDGEKTFVLGETVMINYLLL</sequence>
<evidence type="ECO:0000256" key="1">
    <source>
        <dbReference type="SAM" id="MobiDB-lite"/>
    </source>
</evidence>
<reference evidence="2 3" key="1">
    <citation type="submission" date="2015-07" db="EMBL/GenBank/DDBJ databases">
        <title>The genome of Melipona quadrifasciata.</title>
        <authorList>
            <person name="Pan H."/>
            <person name="Kapheim K."/>
        </authorList>
    </citation>
    <scope>NUCLEOTIDE SEQUENCE [LARGE SCALE GENOMIC DNA]</scope>
    <source>
        <strain evidence="2">0111107301</strain>
        <tissue evidence="2">Whole body</tissue>
    </source>
</reference>
<proteinExistence type="predicted"/>
<dbReference type="Proteomes" id="UP000053105">
    <property type="component" value="Unassembled WGS sequence"/>
</dbReference>
<dbReference type="AlphaFoldDB" id="A0A0M8ZZ17"/>
<keyword evidence="3" id="KW-1185">Reference proteome</keyword>
<evidence type="ECO:0000313" key="2">
    <source>
        <dbReference type="EMBL" id="KOX73817.1"/>
    </source>
</evidence>
<accession>A0A0M8ZZ17</accession>
<evidence type="ECO:0000313" key="3">
    <source>
        <dbReference type="Proteomes" id="UP000053105"/>
    </source>
</evidence>
<feature type="region of interest" description="Disordered" evidence="1">
    <location>
        <begin position="1"/>
        <end position="21"/>
    </location>
</feature>
<organism evidence="2 3">
    <name type="scientific">Melipona quadrifasciata</name>
    <dbReference type="NCBI Taxonomy" id="166423"/>
    <lineage>
        <taxon>Eukaryota</taxon>
        <taxon>Metazoa</taxon>
        <taxon>Ecdysozoa</taxon>
        <taxon>Arthropoda</taxon>
        <taxon>Hexapoda</taxon>
        <taxon>Insecta</taxon>
        <taxon>Pterygota</taxon>
        <taxon>Neoptera</taxon>
        <taxon>Endopterygota</taxon>
        <taxon>Hymenoptera</taxon>
        <taxon>Apocrita</taxon>
        <taxon>Aculeata</taxon>
        <taxon>Apoidea</taxon>
        <taxon>Anthophila</taxon>
        <taxon>Apidae</taxon>
        <taxon>Melipona</taxon>
    </lineage>
</organism>